<name>A0A098EJP7_9BACL</name>
<proteinExistence type="predicted"/>
<feature type="transmembrane region" description="Helical" evidence="2">
    <location>
        <begin position="59"/>
        <end position="83"/>
    </location>
</feature>
<protein>
    <recommendedName>
        <fullName evidence="5">DUF2304 domain-containing protein</fullName>
    </recommendedName>
</protein>
<keyword evidence="2" id="KW-0812">Transmembrane</keyword>
<feature type="transmembrane region" description="Helical" evidence="2">
    <location>
        <begin position="6"/>
        <end position="24"/>
    </location>
</feature>
<gene>
    <name evidence="3" type="ORF">BN1080_00940</name>
</gene>
<organism evidence="3 4">
    <name type="scientific">Planococcus massiliensis</name>
    <dbReference type="NCBI Taxonomy" id="1499687"/>
    <lineage>
        <taxon>Bacteria</taxon>
        <taxon>Bacillati</taxon>
        <taxon>Bacillota</taxon>
        <taxon>Bacilli</taxon>
        <taxon>Bacillales</taxon>
        <taxon>Caryophanaceae</taxon>
        <taxon>Planococcus</taxon>
    </lineage>
</organism>
<dbReference type="EMBL" id="CCXS01000001">
    <property type="protein sequence ID" value="CEG22020.1"/>
    <property type="molecule type" value="Genomic_DNA"/>
</dbReference>
<keyword evidence="2" id="KW-0472">Membrane</keyword>
<evidence type="ECO:0000256" key="2">
    <source>
        <dbReference type="SAM" id="Phobius"/>
    </source>
</evidence>
<keyword evidence="2" id="KW-1133">Transmembrane helix</keyword>
<evidence type="ECO:0008006" key="5">
    <source>
        <dbReference type="Google" id="ProtNLM"/>
    </source>
</evidence>
<dbReference type="OrthoDB" id="2620004at2"/>
<keyword evidence="4" id="KW-1185">Reference proteome</keyword>
<dbReference type="AlphaFoldDB" id="A0A098EJP7"/>
<feature type="coiled-coil region" evidence="1">
    <location>
        <begin position="88"/>
        <end position="115"/>
    </location>
</feature>
<keyword evidence="1" id="KW-0175">Coiled coil</keyword>
<dbReference type="InterPro" id="IPR019277">
    <property type="entry name" value="DUF2304"/>
</dbReference>
<evidence type="ECO:0000256" key="1">
    <source>
        <dbReference type="SAM" id="Coils"/>
    </source>
</evidence>
<evidence type="ECO:0000313" key="4">
    <source>
        <dbReference type="Proteomes" id="UP000043699"/>
    </source>
</evidence>
<accession>A0A098EJP7</accession>
<evidence type="ECO:0000313" key="3">
    <source>
        <dbReference type="EMBL" id="CEG22020.1"/>
    </source>
</evidence>
<dbReference type="Pfam" id="PF10066">
    <property type="entry name" value="DUF2304"/>
    <property type="match status" value="1"/>
</dbReference>
<dbReference type="STRING" id="1499687.BN1080_00940"/>
<reference evidence="3 4" key="1">
    <citation type="submission" date="2014-09" db="EMBL/GenBank/DDBJ databases">
        <authorList>
            <person name="Urmite Genomes Urmite Genomes"/>
        </authorList>
    </citation>
    <scope>NUCLEOTIDE SEQUENCE [LARGE SCALE GENOMIC DNA]</scope>
    <source>
        <strain evidence="3 4">ES2</strain>
    </source>
</reference>
<dbReference type="RefSeq" id="WP_052650758.1">
    <property type="nucleotide sequence ID" value="NZ_CCXS01000001.1"/>
</dbReference>
<dbReference type="Proteomes" id="UP000043699">
    <property type="component" value="Unassembled WGS sequence"/>
</dbReference>
<sequence>MNTVYLIVIASSLFFLFVVIGMTAKNKLTDQYAFMWLTFSIIGVVLAFALPYLNDFARAIGISYLPSLIFLLAFLVVLSLLIYHTHLLSKQEHRIKTLVQDVAFLQREIQEVRKEDSRS</sequence>
<feature type="transmembrane region" description="Helical" evidence="2">
    <location>
        <begin position="33"/>
        <end position="53"/>
    </location>
</feature>